<sequence length="68" mass="7935">MPNHNVNTLICFFRKTHITHFKTKYYNPTKSINNTRKSMKHLFITHPNESLHEKSRHISKCGGLVLSG</sequence>
<protein>
    <submittedName>
        <fullName evidence="1">Uncharacterized protein</fullName>
    </submittedName>
</protein>
<evidence type="ECO:0000313" key="2">
    <source>
        <dbReference type="Proteomes" id="UP000184510"/>
    </source>
</evidence>
<dbReference type="STRING" id="1123071.SAMN02745181_3896"/>
<gene>
    <name evidence="1" type="ORF">SAMN02745181_3896</name>
</gene>
<dbReference type="Proteomes" id="UP000184510">
    <property type="component" value="Unassembled WGS sequence"/>
</dbReference>
<accession>A0A1M6SU96</accession>
<keyword evidence="2" id="KW-1185">Reference proteome</keyword>
<reference evidence="1 2" key="1">
    <citation type="submission" date="2016-11" db="EMBL/GenBank/DDBJ databases">
        <authorList>
            <person name="Jaros S."/>
            <person name="Januszkiewicz K."/>
            <person name="Wedrychowicz H."/>
        </authorList>
    </citation>
    <scope>NUCLEOTIDE SEQUENCE [LARGE SCALE GENOMIC DNA]</scope>
    <source>
        <strain evidence="1 2">DSM 18772</strain>
    </source>
</reference>
<evidence type="ECO:0000313" key="1">
    <source>
        <dbReference type="EMBL" id="SHK48236.1"/>
    </source>
</evidence>
<dbReference type="AlphaFoldDB" id="A0A1M6SU96"/>
<dbReference type="EMBL" id="FQYR01000010">
    <property type="protein sequence ID" value="SHK48236.1"/>
    <property type="molecule type" value="Genomic_DNA"/>
</dbReference>
<name>A0A1M6SU96_9BACT</name>
<organism evidence="1 2">
    <name type="scientific">Rubritalea squalenifaciens DSM 18772</name>
    <dbReference type="NCBI Taxonomy" id="1123071"/>
    <lineage>
        <taxon>Bacteria</taxon>
        <taxon>Pseudomonadati</taxon>
        <taxon>Verrucomicrobiota</taxon>
        <taxon>Verrucomicrobiia</taxon>
        <taxon>Verrucomicrobiales</taxon>
        <taxon>Rubritaleaceae</taxon>
        <taxon>Rubritalea</taxon>
    </lineage>
</organism>
<dbReference type="InParanoid" id="A0A1M6SU96"/>
<proteinExistence type="predicted"/>